<reference evidence="2" key="1">
    <citation type="submission" date="2016-04" db="EMBL/GenBank/DDBJ databases">
        <authorList>
            <person name="Evans L.H."/>
            <person name="Alamgir A."/>
            <person name="Owens N."/>
            <person name="Weber N.D."/>
            <person name="Virtaneva K."/>
            <person name="Barbian K."/>
            <person name="Babar A."/>
            <person name="Rosenke K."/>
        </authorList>
    </citation>
    <scope>NUCLEOTIDE SEQUENCE [LARGE SCALE GENOMIC DNA]</scope>
    <source>
        <strain evidence="2">CBS 101.48</strain>
    </source>
</reference>
<dbReference type="InterPro" id="IPR036514">
    <property type="entry name" value="SGNH_hydro_sf"/>
</dbReference>
<dbReference type="AlphaFoldDB" id="A0A168RIG4"/>
<evidence type="ECO:0000313" key="2">
    <source>
        <dbReference type="EMBL" id="SAM06994.1"/>
    </source>
</evidence>
<dbReference type="Pfam" id="PF00657">
    <property type="entry name" value="Lipase_GDSL"/>
    <property type="match status" value="1"/>
</dbReference>
<dbReference type="Pfam" id="PF10639">
    <property type="entry name" value="TMEM234"/>
    <property type="match status" value="1"/>
</dbReference>
<organism evidence="2">
    <name type="scientific">Absidia glauca</name>
    <name type="common">Pin mould</name>
    <dbReference type="NCBI Taxonomy" id="4829"/>
    <lineage>
        <taxon>Eukaryota</taxon>
        <taxon>Fungi</taxon>
        <taxon>Fungi incertae sedis</taxon>
        <taxon>Mucoromycota</taxon>
        <taxon>Mucoromycotina</taxon>
        <taxon>Mucoromycetes</taxon>
        <taxon>Mucorales</taxon>
        <taxon>Cunninghamellaceae</taxon>
        <taxon>Absidia</taxon>
    </lineage>
</organism>
<keyword evidence="1" id="KW-0472">Membrane</keyword>
<dbReference type="GO" id="GO:0004620">
    <property type="term" value="F:phospholipase activity"/>
    <property type="evidence" value="ECO:0007669"/>
    <property type="project" value="InterPro"/>
</dbReference>
<dbReference type="PANTHER" id="PTHR21325:SF31">
    <property type="entry name" value="GH22081P-RELATED"/>
    <property type="match status" value="1"/>
</dbReference>
<protein>
    <submittedName>
        <fullName evidence="2">Uncharacterized protein</fullName>
    </submittedName>
</protein>
<dbReference type="InterPro" id="IPR018908">
    <property type="entry name" value="TMEM234"/>
</dbReference>
<evidence type="ECO:0000313" key="3">
    <source>
        <dbReference type="Proteomes" id="UP000078561"/>
    </source>
</evidence>
<name>A0A168RIG4_ABSGL</name>
<dbReference type="Proteomes" id="UP000078561">
    <property type="component" value="Unassembled WGS sequence"/>
</dbReference>
<dbReference type="EMBL" id="LT554655">
    <property type="protein sequence ID" value="SAM06994.1"/>
    <property type="molecule type" value="Genomic_DNA"/>
</dbReference>
<keyword evidence="1" id="KW-1133">Transmembrane helix</keyword>
<dbReference type="STRING" id="4829.A0A168RIG4"/>
<dbReference type="InParanoid" id="A0A168RIG4"/>
<dbReference type="GO" id="GO:0006644">
    <property type="term" value="P:phospholipid metabolic process"/>
    <property type="evidence" value="ECO:0007669"/>
    <property type="project" value="TreeGrafter"/>
</dbReference>
<dbReference type="SUPFAM" id="SSF52266">
    <property type="entry name" value="SGNH hydrolase"/>
    <property type="match status" value="1"/>
</dbReference>
<feature type="transmembrane region" description="Helical" evidence="1">
    <location>
        <begin position="69"/>
        <end position="88"/>
    </location>
</feature>
<sequence length="693" mass="76749">MIATEVLRKLFSKTQQLTGFILVAICWGSTNPLIKAGSAGLETVSRNYPDGGLKKWLAELKYLLTRWQYVLPLALNLSGSVVYYYTLGKSGRTENEPDKMLLILIVFFCFGAQDMSLAVPITNSLTFVFSLLTGLCLGEELGGKGNVGNEQRYMDWDGSDSYGRDDLYQQALMASSNRCLHMACYHYGLSSSYCLINIDRSKQHLISWLPPFCLGILCTRQRLMFYVTGEAFLSTFSTYNARSERTAVASASSLGISASPTATHLQQQEKIHPSSVIEEQQNTERSLSLYPFVLMTAAVLTSLSYLYTLLLAPLILQATTEALANGTYPNSTDTNTTRPPPLPLLITCPALTPRPTPRSVLDLRADDIKVVIGVGDSVMAGFGAKGIQNGRFVSLHTLKEARGVSFALGGDHGRVTVPNLIHYYSHDLYGSSVGDQMFTLCFGDQFCPSGQYKPEIDVLNGAQSGARSTNLNHELDYLLSHLEDAYSSNKIQRTDWKLLTLFIGSNDICHACAVNSSLPEPYALNVQLALERIRLNIPQVLIQIIGMIRVDEIFTATQAHPEYCRPFARNDFVLSDHECGCAHSAANRTIMSQLMPQYNAALSRVASFYQDPMYSNDTFGVVFRALPVDINSFPIQAISNVDCFHPSALAHEWFAKQLWKLMHTPTNQSAPLLTFRTDAPIYCPTDADRLQLI</sequence>
<dbReference type="PANTHER" id="PTHR21325">
    <property type="entry name" value="PHOSPHOLIPASE B, PLB1"/>
    <property type="match status" value="1"/>
</dbReference>
<evidence type="ECO:0000256" key="1">
    <source>
        <dbReference type="SAM" id="Phobius"/>
    </source>
</evidence>
<gene>
    <name evidence="2" type="primary">ABSGL_12621.1 scaffold 13066</name>
</gene>
<dbReference type="Gene3D" id="3.40.50.1110">
    <property type="entry name" value="SGNH hydrolase"/>
    <property type="match status" value="1"/>
</dbReference>
<dbReference type="OrthoDB" id="10265800at2759"/>
<keyword evidence="3" id="KW-1185">Reference proteome</keyword>
<feature type="transmembrane region" description="Helical" evidence="1">
    <location>
        <begin position="100"/>
        <end position="119"/>
    </location>
</feature>
<accession>A0A168RIG4</accession>
<proteinExistence type="predicted"/>
<dbReference type="InterPro" id="IPR038885">
    <property type="entry name" value="PLB1"/>
</dbReference>
<dbReference type="InterPro" id="IPR001087">
    <property type="entry name" value="GDSL"/>
</dbReference>
<keyword evidence="1" id="KW-0812">Transmembrane</keyword>